<comment type="pathway">
    <text evidence="2">Protein modification; protein glycosylation.</text>
</comment>
<evidence type="ECO:0000313" key="13">
    <source>
        <dbReference type="EMBL" id="WIA16245.1"/>
    </source>
</evidence>
<dbReference type="InterPro" id="IPR001382">
    <property type="entry name" value="Glyco_hydro_47"/>
</dbReference>
<dbReference type="SUPFAM" id="SSF48225">
    <property type="entry name" value="Seven-hairpin glycosidases"/>
    <property type="match status" value="1"/>
</dbReference>
<name>A0ABY8U4G5_TETOB</name>
<dbReference type="InterPro" id="IPR050749">
    <property type="entry name" value="Glycosyl_Hydrolase_47"/>
</dbReference>
<dbReference type="Proteomes" id="UP001244341">
    <property type="component" value="Chromosome 7b"/>
</dbReference>
<dbReference type="PANTHER" id="PTHR11742">
    <property type="entry name" value="MANNOSYL-OLIGOSACCHARIDE ALPHA-1,2-MANNOSIDASE-RELATED"/>
    <property type="match status" value="1"/>
</dbReference>
<dbReference type="PANTHER" id="PTHR11742:SF55">
    <property type="entry name" value="ENDOPLASMIC RETICULUM MANNOSYL-OLIGOSACCHARIDE 1,2-ALPHA-MANNOSIDASE"/>
    <property type="match status" value="1"/>
</dbReference>
<comment type="catalytic activity">
    <reaction evidence="8">
        <text>N(4)-(alpha-D-Man-(1-&gt;2)-alpha-D-Man-(1-&gt;2)-alpha-D-Man-(1-&gt;3)-[alpha-D-Man-(1-&gt;3)-[alpha-D-Man-(1-&gt;2)-alpha-D-Man-(1-&gt;6)]-alpha-D-Man-(1-&gt;6)]-beta-D-Man-(1-&gt;4)-beta-D-GlcNAc-(1-&gt;4)-beta-D-GlcNAc)-L-asparaginyl-[protein] (N-glucan mannose isomer 8A1,2,3B1,3) + 3 H2O = N(4)-(alpha-D-Man-(1-&gt;3)-[alpha-D-Man-(1-&gt;3)-[alpha-D-Man-(1-&gt;6)]-alpha-D-Man-(1-&gt;6)]-beta-D-Man-(1-&gt;4)-beta-D-GlcNAc-(1-&gt;4)-beta-D-GlcNAc)-L-asparaginyl-[protein] (N-glucan mannose isomer 5A1,2) + 3 beta-D-mannose</text>
        <dbReference type="Rhea" id="RHEA:56028"/>
        <dbReference type="Rhea" id="RHEA-COMP:14358"/>
        <dbReference type="Rhea" id="RHEA-COMP:14367"/>
        <dbReference type="ChEBI" id="CHEBI:15377"/>
        <dbReference type="ChEBI" id="CHEBI:28563"/>
        <dbReference type="ChEBI" id="CHEBI:59087"/>
        <dbReference type="ChEBI" id="CHEBI:60628"/>
        <dbReference type="EC" id="3.2.1.113"/>
    </reaction>
</comment>
<reference evidence="13 14" key="1">
    <citation type="submission" date="2023-05" db="EMBL/GenBank/DDBJ databases">
        <title>A 100% complete, gapless, phased diploid assembly of the Scenedesmus obliquus UTEX 3031 genome.</title>
        <authorList>
            <person name="Biondi T.C."/>
            <person name="Hanschen E.R."/>
            <person name="Kwon T."/>
            <person name="Eng W."/>
            <person name="Kruse C.P.S."/>
            <person name="Koehler S.I."/>
            <person name="Kunde Y."/>
            <person name="Gleasner C.D."/>
            <person name="You Mak K.T."/>
            <person name="Polle J."/>
            <person name="Hovde B.T."/>
            <person name="Starkenburg S.R."/>
        </authorList>
    </citation>
    <scope>NUCLEOTIDE SEQUENCE [LARGE SCALE GENOMIC DNA]</scope>
    <source>
        <strain evidence="13 14">DOE0152z</strain>
    </source>
</reference>
<feature type="region of interest" description="Disordered" evidence="11">
    <location>
        <begin position="1"/>
        <end position="23"/>
    </location>
</feature>
<evidence type="ECO:0000256" key="3">
    <source>
        <dbReference type="ARBA" id="ARBA00007658"/>
    </source>
</evidence>
<proteinExistence type="inferred from homology"/>
<protein>
    <recommendedName>
        <fullName evidence="10">alpha-1,2-Mannosidase</fullName>
        <ecNumber evidence="10">3.2.1.-</ecNumber>
    </recommendedName>
</protein>
<sequence>MALKQQPANAGLPRRAPTPFEKTHSKTGWERFYIVAVTVSVSALLATLITFGVLNFLMSDVQLPSQHAFGELQGAVTLQQPDLKTAPQQQMDGRGAAALLNATAPAAANTSLTAHSPAAAPLIQPPPAVWTYPLEYLKGYYQLPPQDTSSRCQQSKICDGDHSCGPDGLGCITSAKERQDKVRNAIAWAWAGYRQHAWGHDEVNGLSKTPRGWFNMGLTIVDSLDTLMIAGLHEEVQQARHWVANHLQFKDGNNVQFFEVNIRILGGLLSAYYLSDGDDLYLHKAQQLADRLMVAFNTSSGIPVTYVQFADAEGRKHSSHGDSGTNAAEAGTISMEFTTIGRLLGRDDMFDAGNEFWYVLMTSQNFSGLYCMGLHTQDGHCTDPKMSIGSAADSMYEYMIKQWVLSNKTQEVPLQLYKEAMVGVRKFLLRHIYDGTAHMSFVSEARGNSYNDISATNDRFEHLTCFAGGMFLLGRMHNISTKLHDDDFDDGEVGARIGRACYEMYHQVPSGVAPDSIQYTRADGGTLPPNDHSARSRMAPPKLKGPRKRTQHKKAPAAAAKAPEGDAAVQQAPKPADAAGAVEKPEQAKRAPKPEDAAQQVQPGPVIAKWSQQSSADFLRPEAIETLFYLWRSSGDPIYREWGWNMFRGFERWCRLASGGYATLNNVNTVPPGIADKMESFFVAETLKYFYMLFEEDPTVLPLDQWVFNTEAHPLPIWGSAADKKAQERLRQRRLAQHKLEQQRHAEAEALREQEALQQRTQQVAGGKGTPKDRDGYGLAGLV</sequence>
<evidence type="ECO:0000256" key="10">
    <source>
        <dbReference type="RuleBase" id="RU361193"/>
    </source>
</evidence>
<evidence type="ECO:0000256" key="1">
    <source>
        <dbReference type="ARBA" id="ARBA00001913"/>
    </source>
</evidence>
<dbReference type="InterPro" id="IPR036026">
    <property type="entry name" value="Seven-hairpin_glycosidases"/>
</dbReference>
<keyword evidence="12" id="KW-0812">Transmembrane</keyword>
<evidence type="ECO:0000256" key="6">
    <source>
        <dbReference type="ARBA" id="ARBA00022837"/>
    </source>
</evidence>
<feature type="compositionally biased region" description="Basic residues" evidence="11">
    <location>
        <begin position="544"/>
        <end position="555"/>
    </location>
</feature>
<dbReference type="EMBL" id="CP126214">
    <property type="protein sequence ID" value="WIA16245.1"/>
    <property type="molecule type" value="Genomic_DNA"/>
</dbReference>
<accession>A0ABY8U4G5</accession>
<evidence type="ECO:0000256" key="11">
    <source>
        <dbReference type="SAM" id="MobiDB-lite"/>
    </source>
</evidence>
<evidence type="ECO:0000256" key="2">
    <source>
        <dbReference type="ARBA" id="ARBA00004922"/>
    </source>
</evidence>
<evidence type="ECO:0000256" key="12">
    <source>
        <dbReference type="SAM" id="Phobius"/>
    </source>
</evidence>
<dbReference type="Pfam" id="PF01532">
    <property type="entry name" value="Glyco_hydro_47"/>
    <property type="match status" value="1"/>
</dbReference>
<keyword evidence="6" id="KW-0106">Calcium</keyword>
<evidence type="ECO:0000256" key="9">
    <source>
        <dbReference type="ARBA" id="ARBA00048605"/>
    </source>
</evidence>
<feature type="region of interest" description="Disordered" evidence="11">
    <location>
        <begin position="514"/>
        <end position="605"/>
    </location>
</feature>
<dbReference type="InterPro" id="IPR012341">
    <property type="entry name" value="6hp_glycosidase-like_sf"/>
</dbReference>
<evidence type="ECO:0000256" key="5">
    <source>
        <dbReference type="ARBA" id="ARBA00022801"/>
    </source>
</evidence>
<dbReference type="EC" id="3.2.1.-" evidence="10"/>
<comment type="catalytic activity">
    <reaction evidence="9">
        <text>N(4)-(alpha-D-Man-(1-&gt;2)-alpha-D-Man-(1-&gt;2)-alpha-D-Man-(1-&gt;3)-[alpha-D-Man-(1-&gt;2)-alpha-D-Man-(1-&gt;3)-[alpha-D-Man-(1-&gt;2)-alpha-D-Man-(1-&gt;6)]-alpha-D-Man-(1-&gt;6)]-beta-D-Man-(1-&gt;4)-beta-D-GlcNAc-(1-&gt;4)-beta-D-GlcNAc)-L-asparaginyl-[protein] (N-glucan mannose isomer 9A1,2,3B1,2,3) + 4 H2O = N(4)-(alpha-D-Man-(1-&gt;3)-[alpha-D-Man-(1-&gt;3)-[alpha-D-Man-(1-&gt;6)]-alpha-D-Man-(1-&gt;6)]-beta-D-Man-(1-&gt;4)-beta-D-GlcNAc-(1-&gt;4)-beta-D-GlcNAc)-L-asparaginyl-[protein] (N-glucan mannose isomer 5A1,2) + 4 beta-D-mannose</text>
        <dbReference type="Rhea" id="RHEA:56008"/>
        <dbReference type="Rhea" id="RHEA-COMP:14356"/>
        <dbReference type="Rhea" id="RHEA-COMP:14367"/>
        <dbReference type="ChEBI" id="CHEBI:15377"/>
        <dbReference type="ChEBI" id="CHEBI:28563"/>
        <dbReference type="ChEBI" id="CHEBI:59087"/>
        <dbReference type="ChEBI" id="CHEBI:139493"/>
        <dbReference type="EC" id="3.2.1.113"/>
    </reaction>
</comment>
<keyword evidence="10" id="KW-0326">Glycosidase</keyword>
<keyword evidence="14" id="KW-1185">Reference proteome</keyword>
<evidence type="ECO:0000256" key="4">
    <source>
        <dbReference type="ARBA" id="ARBA00022723"/>
    </source>
</evidence>
<comment type="similarity">
    <text evidence="3 10">Belongs to the glycosyl hydrolase 47 family.</text>
</comment>
<organism evidence="13 14">
    <name type="scientific">Tetradesmus obliquus</name>
    <name type="common">Green alga</name>
    <name type="synonym">Acutodesmus obliquus</name>
    <dbReference type="NCBI Taxonomy" id="3088"/>
    <lineage>
        <taxon>Eukaryota</taxon>
        <taxon>Viridiplantae</taxon>
        <taxon>Chlorophyta</taxon>
        <taxon>core chlorophytes</taxon>
        <taxon>Chlorophyceae</taxon>
        <taxon>CS clade</taxon>
        <taxon>Sphaeropleales</taxon>
        <taxon>Scenedesmaceae</taxon>
        <taxon>Tetradesmus</taxon>
    </lineage>
</organism>
<dbReference type="PRINTS" id="PR00747">
    <property type="entry name" value="GLYHDRLASE47"/>
</dbReference>
<dbReference type="Gene3D" id="1.50.10.10">
    <property type="match status" value="2"/>
</dbReference>
<evidence type="ECO:0000256" key="8">
    <source>
        <dbReference type="ARBA" id="ARBA00047669"/>
    </source>
</evidence>
<evidence type="ECO:0000313" key="14">
    <source>
        <dbReference type="Proteomes" id="UP001244341"/>
    </source>
</evidence>
<keyword evidence="7" id="KW-1015">Disulfide bond</keyword>
<keyword evidence="12" id="KW-1133">Transmembrane helix</keyword>
<gene>
    <name evidence="13" type="ORF">OEZ85_012956</name>
</gene>
<feature type="compositionally biased region" description="Basic and acidic residues" evidence="11">
    <location>
        <begin position="583"/>
        <end position="596"/>
    </location>
</feature>
<keyword evidence="5 10" id="KW-0378">Hydrolase</keyword>
<feature type="region of interest" description="Disordered" evidence="11">
    <location>
        <begin position="755"/>
        <end position="783"/>
    </location>
</feature>
<keyword evidence="12" id="KW-0472">Membrane</keyword>
<comment type="cofactor">
    <cofactor evidence="1">
        <name>Ca(2+)</name>
        <dbReference type="ChEBI" id="CHEBI:29108"/>
    </cofactor>
</comment>
<keyword evidence="4" id="KW-0479">Metal-binding</keyword>
<feature type="transmembrane region" description="Helical" evidence="12">
    <location>
        <begin position="32"/>
        <end position="58"/>
    </location>
</feature>
<evidence type="ECO:0000256" key="7">
    <source>
        <dbReference type="ARBA" id="ARBA00023157"/>
    </source>
</evidence>